<dbReference type="InterPro" id="IPR050770">
    <property type="entry name" value="Intradiol_RC_Dioxygenase"/>
</dbReference>
<dbReference type="Pfam" id="PF00775">
    <property type="entry name" value="Dioxygenase_C"/>
    <property type="match status" value="1"/>
</dbReference>
<dbReference type="InterPro" id="IPR000627">
    <property type="entry name" value="Intradiol_dOase_C"/>
</dbReference>
<dbReference type="AlphaFoldDB" id="A0AA39CLR1"/>
<keyword evidence="5" id="KW-0560">Oxidoreductase</keyword>
<evidence type="ECO:0000313" key="8">
    <source>
        <dbReference type="EMBL" id="KAJ9612483.1"/>
    </source>
</evidence>
<evidence type="ECO:0000256" key="6">
    <source>
        <dbReference type="ARBA" id="ARBA00023004"/>
    </source>
</evidence>
<name>A0AA39CLR1_9EURO</name>
<dbReference type="PANTHER" id="PTHR33711">
    <property type="entry name" value="DIOXYGENASE, PUTATIVE (AFU_ORTHOLOGUE AFUA_2G02910)-RELATED"/>
    <property type="match status" value="1"/>
</dbReference>
<evidence type="ECO:0000256" key="2">
    <source>
        <dbReference type="ARBA" id="ARBA00007825"/>
    </source>
</evidence>
<feature type="domain" description="Intradiol ring-cleavage dioxygenases" evidence="7">
    <location>
        <begin position="136"/>
        <end position="164"/>
    </location>
</feature>
<keyword evidence="6" id="KW-0408">Iron</keyword>
<reference evidence="8" key="1">
    <citation type="submission" date="2022-10" db="EMBL/GenBank/DDBJ databases">
        <title>Culturing micro-colonial fungi from biological soil crusts in the Mojave desert and describing Neophaeococcomyces mojavensis, and introducing the new genera and species Taxawa tesnikishii.</title>
        <authorList>
            <person name="Kurbessoian T."/>
            <person name="Stajich J.E."/>
        </authorList>
    </citation>
    <scope>NUCLEOTIDE SEQUENCE</scope>
    <source>
        <strain evidence="8">TK_41</strain>
    </source>
</reference>
<accession>A0AA39CLR1</accession>
<comment type="cofactor">
    <cofactor evidence="1">
        <name>Fe(3+)</name>
        <dbReference type="ChEBI" id="CHEBI:29034"/>
    </cofactor>
</comment>
<comment type="similarity">
    <text evidence="2">Belongs to the intradiol ring-cleavage dioxygenase family.</text>
</comment>
<evidence type="ECO:0000256" key="1">
    <source>
        <dbReference type="ARBA" id="ARBA00001965"/>
    </source>
</evidence>
<dbReference type="EMBL" id="JAPDRK010000005">
    <property type="protein sequence ID" value="KAJ9612483.1"/>
    <property type="molecule type" value="Genomic_DNA"/>
</dbReference>
<dbReference type="InterPro" id="IPR015889">
    <property type="entry name" value="Intradiol_dOase_core"/>
</dbReference>
<evidence type="ECO:0000313" key="9">
    <source>
        <dbReference type="Proteomes" id="UP001172673"/>
    </source>
</evidence>
<comment type="caution">
    <text evidence="8">The sequence shown here is derived from an EMBL/GenBank/DDBJ whole genome shotgun (WGS) entry which is preliminary data.</text>
</comment>
<dbReference type="GO" id="GO:0009712">
    <property type="term" value="P:catechol-containing compound metabolic process"/>
    <property type="evidence" value="ECO:0007669"/>
    <property type="project" value="InterPro"/>
</dbReference>
<gene>
    <name evidence="8" type="ORF">H2200_004080</name>
</gene>
<dbReference type="Pfam" id="PF04444">
    <property type="entry name" value="Dioxygenase_N"/>
    <property type="match status" value="1"/>
</dbReference>
<evidence type="ECO:0000256" key="4">
    <source>
        <dbReference type="ARBA" id="ARBA00022964"/>
    </source>
</evidence>
<dbReference type="Proteomes" id="UP001172673">
    <property type="component" value="Unassembled WGS sequence"/>
</dbReference>
<evidence type="ECO:0000259" key="7">
    <source>
        <dbReference type="PROSITE" id="PS00083"/>
    </source>
</evidence>
<organism evidence="8 9">
    <name type="scientific">Cladophialophora chaetospira</name>
    <dbReference type="NCBI Taxonomy" id="386627"/>
    <lineage>
        <taxon>Eukaryota</taxon>
        <taxon>Fungi</taxon>
        <taxon>Dikarya</taxon>
        <taxon>Ascomycota</taxon>
        <taxon>Pezizomycotina</taxon>
        <taxon>Eurotiomycetes</taxon>
        <taxon>Chaetothyriomycetidae</taxon>
        <taxon>Chaetothyriales</taxon>
        <taxon>Herpotrichiellaceae</taxon>
        <taxon>Cladophialophora</taxon>
    </lineage>
</organism>
<protein>
    <recommendedName>
        <fullName evidence="7">Intradiol ring-cleavage dioxygenases domain-containing protein</fullName>
    </recommendedName>
</protein>
<keyword evidence="3" id="KW-0479">Metal-binding</keyword>
<keyword evidence="9" id="KW-1185">Reference proteome</keyword>
<keyword evidence="4" id="KW-0223">Dioxygenase</keyword>
<evidence type="ECO:0000256" key="5">
    <source>
        <dbReference type="ARBA" id="ARBA00023002"/>
    </source>
</evidence>
<dbReference type="PANTHER" id="PTHR33711:SF7">
    <property type="entry name" value="INTRADIOL RING-CLEAVAGE DIOXYGENASES DOMAIN-CONTAINING PROTEIN-RELATED"/>
    <property type="match status" value="1"/>
</dbReference>
<sequence>MATADPSPDDLTIDNLTSHVIKLSSNIENERLKFVFAKLIQYSHDFVRDTKLTTAEWEAAWQYLTAVGQDCTPDRQEMILLSDVLGISALVDAINNPTAPRATESSVLGPFHNHAHEFENGQSIASKGVIGEPMLIHGTVSDTQGKPLSGVAVDVWETNGNGFYDMQDPEKDGPDCRGIFHTDKDGKFALVGVRAVDYPIPHDGSVGVLLRLLNRSNVRPAHVHFVLQHPDCVRLTTALYSNDSVNVALDPVFGVKKSLIKQFTWSEDGEVAKKYSIDMLERADPGGKRTVGFWVLEHDFVLMRK</sequence>
<dbReference type="GO" id="GO:0008199">
    <property type="term" value="F:ferric iron binding"/>
    <property type="evidence" value="ECO:0007669"/>
    <property type="project" value="InterPro"/>
</dbReference>
<proteinExistence type="inferred from homology"/>
<dbReference type="InterPro" id="IPR007535">
    <property type="entry name" value="Catechol_dOase_N"/>
</dbReference>
<dbReference type="GO" id="GO:0018576">
    <property type="term" value="F:catechol 1,2-dioxygenase activity"/>
    <property type="evidence" value="ECO:0007669"/>
    <property type="project" value="InterPro"/>
</dbReference>
<dbReference type="PROSITE" id="PS00083">
    <property type="entry name" value="INTRADIOL_DIOXYGENAS"/>
    <property type="match status" value="1"/>
</dbReference>
<dbReference type="Gene3D" id="2.60.130.10">
    <property type="entry name" value="Aromatic compound dioxygenase"/>
    <property type="match status" value="1"/>
</dbReference>
<evidence type="ECO:0000256" key="3">
    <source>
        <dbReference type="ARBA" id="ARBA00022723"/>
    </source>
</evidence>
<dbReference type="SUPFAM" id="SSF49482">
    <property type="entry name" value="Aromatic compound dioxygenase"/>
    <property type="match status" value="1"/>
</dbReference>